<dbReference type="STRING" id="333140.AWW68_17770"/>
<organism evidence="1 2">
    <name type="scientific">Roseivirga spongicola</name>
    <dbReference type="NCBI Taxonomy" id="333140"/>
    <lineage>
        <taxon>Bacteria</taxon>
        <taxon>Pseudomonadati</taxon>
        <taxon>Bacteroidota</taxon>
        <taxon>Cytophagia</taxon>
        <taxon>Cytophagales</taxon>
        <taxon>Roseivirgaceae</taxon>
        <taxon>Roseivirga</taxon>
    </lineage>
</organism>
<gene>
    <name evidence="1" type="ORF">AWW68_17770</name>
</gene>
<name>A0A150WZF1_9BACT</name>
<reference evidence="1 2" key="1">
    <citation type="submission" date="2016-01" db="EMBL/GenBank/DDBJ databases">
        <title>Genome sequencing of Roseivirga spongicola UST030701-084.</title>
        <authorList>
            <person name="Selvaratnam C."/>
            <person name="Thevarajoo S."/>
            <person name="Goh K.M."/>
            <person name="Ee R."/>
            <person name="Chan K.-G."/>
            <person name="Chong C.S."/>
        </authorList>
    </citation>
    <scope>NUCLEOTIDE SEQUENCE [LARGE SCALE GENOMIC DNA]</scope>
    <source>
        <strain evidence="1 2">UST030701-084</strain>
    </source>
</reference>
<protein>
    <recommendedName>
        <fullName evidence="3">DUF4426 domain-containing protein</fullName>
    </recommendedName>
</protein>
<keyword evidence="2" id="KW-1185">Reference proteome</keyword>
<evidence type="ECO:0000313" key="1">
    <source>
        <dbReference type="EMBL" id="KYG71865.1"/>
    </source>
</evidence>
<dbReference type="RefSeq" id="WP_068224923.1">
    <property type="nucleotide sequence ID" value="NZ_LRPC01000031.1"/>
</dbReference>
<proteinExistence type="predicted"/>
<accession>A0A150WZF1</accession>
<dbReference type="EMBL" id="LRPC01000031">
    <property type="protein sequence ID" value="KYG71865.1"/>
    <property type="molecule type" value="Genomic_DNA"/>
</dbReference>
<evidence type="ECO:0008006" key="3">
    <source>
        <dbReference type="Google" id="ProtNLM"/>
    </source>
</evidence>
<dbReference type="AlphaFoldDB" id="A0A150WZF1"/>
<evidence type="ECO:0000313" key="2">
    <source>
        <dbReference type="Proteomes" id="UP000075606"/>
    </source>
</evidence>
<comment type="caution">
    <text evidence="1">The sequence shown here is derived from an EMBL/GenBank/DDBJ whole genome shotgun (WGS) entry which is preliminary data.</text>
</comment>
<dbReference type="Proteomes" id="UP000075606">
    <property type="component" value="Unassembled WGS sequence"/>
</dbReference>
<sequence>MKQLITAVLFFAFVNLNAQELPRYYFNIKSVLTSPYSIGDGNEGYFMFRALAVSEEGHFSIVIEQISLKGIEGNQKALEASFFLSSDRFDKYVIDKIQLLEWKSKYTFVVKVNGKEDYEIDISEYSYDKISVKKLE</sequence>